<keyword evidence="5" id="KW-0238">DNA-binding</keyword>
<dbReference type="SUPFAM" id="SSF55869">
    <property type="entry name" value="DNA topoisomerase I domain"/>
    <property type="match status" value="1"/>
</dbReference>
<dbReference type="InterPro" id="IPR011010">
    <property type="entry name" value="DNA_brk_join_enz"/>
</dbReference>
<comment type="catalytic activity">
    <reaction evidence="1">
        <text>ATP-independent breakage of single-stranded DNA, followed by passage and rejoining.</text>
        <dbReference type="EC" id="5.6.2.1"/>
    </reaction>
</comment>
<evidence type="ECO:0000256" key="6">
    <source>
        <dbReference type="ARBA" id="ARBA00023235"/>
    </source>
</evidence>
<dbReference type="Proteomes" id="UP001165498">
    <property type="component" value="Unassembled WGS sequence"/>
</dbReference>
<dbReference type="Gene3D" id="1.10.132.120">
    <property type="match status" value="1"/>
</dbReference>
<keyword evidence="10" id="KW-1185">Reference proteome</keyword>
<gene>
    <name evidence="9" type="ORF">NM961_16695</name>
</gene>
<comment type="caution">
    <text evidence="9">The sequence shown here is derived from an EMBL/GenBank/DDBJ whole genome shotgun (WGS) entry which is preliminary data.</text>
</comment>
<dbReference type="PRINTS" id="PR00416">
    <property type="entry name" value="EUTPISMRASEI"/>
</dbReference>
<dbReference type="Pfam" id="PF01028">
    <property type="entry name" value="Topoisom_I"/>
    <property type="match status" value="1"/>
</dbReference>
<feature type="domain" description="DNA topoisomerase IB N-terminal" evidence="8">
    <location>
        <begin position="29"/>
        <end position="77"/>
    </location>
</feature>
<evidence type="ECO:0000259" key="7">
    <source>
        <dbReference type="Pfam" id="PF01028"/>
    </source>
</evidence>
<proteinExistence type="inferred from homology"/>
<feature type="domain" description="DNA topoisomerase I catalytic core eukaryotic-type" evidence="7">
    <location>
        <begin position="90"/>
        <end position="287"/>
    </location>
</feature>
<comment type="similarity">
    <text evidence="2">Belongs to the type IB topoisomerase family.</text>
</comment>
<dbReference type="RefSeq" id="WP_255915549.1">
    <property type="nucleotide sequence ID" value="NZ_JANFQO010000016.1"/>
</dbReference>
<evidence type="ECO:0000313" key="9">
    <source>
        <dbReference type="EMBL" id="MCQ4166359.1"/>
    </source>
</evidence>
<dbReference type="SUPFAM" id="SSF56349">
    <property type="entry name" value="DNA breaking-rejoining enzymes"/>
    <property type="match status" value="1"/>
</dbReference>
<evidence type="ECO:0000313" key="10">
    <source>
        <dbReference type="Proteomes" id="UP001165498"/>
    </source>
</evidence>
<dbReference type="InterPro" id="IPR049331">
    <property type="entry name" value="Top1B_N_bact"/>
</dbReference>
<evidence type="ECO:0000256" key="4">
    <source>
        <dbReference type="ARBA" id="ARBA00023029"/>
    </source>
</evidence>
<name>A0ABT1QVQ8_9GAMM</name>
<evidence type="ECO:0000256" key="5">
    <source>
        <dbReference type="ARBA" id="ARBA00023125"/>
    </source>
</evidence>
<keyword evidence="4" id="KW-0799">Topoisomerase</keyword>
<organism evidence="9 10">
    <name type="scientific">Tahibacter harae</name>
    <dbReference type="NCBI Taxonomy" id="2963937"/>
    <lineage>
        <taxon>Bacteria</taxon>
        <taxon>Pseudomonadati</taxon>
        <taxon>Pseudomonadota</taxon>
        <taxon>Gammaproteobacteria</taxon>
        <taxon>Lysobacterales</taxon>
        <taxon>Rhodanobacteraceae</taxon>
        <taxon>Tahibacter</taxon>
    </lineage>
</organism>
<dbReference type="Gene3D" id="3.30.66.10">
    <property type="entry name" value="DNA topoisomerase I domain"/>
    <property type="match status" value="1"/>
</dbReference>
<dbReference type="Pfam" id="PF21338">
    <property type="entry name" value="Top1B_N_bact"/>
    <property type="match status" value="1"/>
</dbReference>
<accession>A0ABT1QVQ8</accession>
<dbReference type="InterPro" id="IPR001631">
    <property type="entry name" value="TopoI"/>
</dbReference>
<keyword evidence="6" id="KW-0413">Isomerase</keyword>
<dbReference type="InterPro" id="IPR035447">
    <property type="entry name" value="DNA_topo_I_N_sf"/>
</dbReference>
<evidence type="ECO:0000256" key="2">
    <source>
        <dbReference type="ARBA" id="ARBA00006645"/>
    </source>
</evidence>
<sequence>MADKTVRKAGLIYVSDSEPGYRRLRRGSRFDYVDRRGRRITDVRELARIRALAIPPAYESVWICPHRRGHIQATARDARGRKQYRYHVDWRSLRDEVKFQRSLQFAARLPQLRRRVARDLRARGAQRDRVLAAVVRLLDRACLRVGNESYARANGSFGASTLRTRHVQVRGARIRLAFRGKSKQNQVLDLEDAALARLIRRCQDLPGQHLFQYLDEGKRRRVRSDDVNAYIRAVMGDDYTAKDFRTWSASVRVAELLFADDGPVDTARLQQAIAAAAADLGNTPAVCRRMYVHPAVLAAADPATLARGRKAYGRIRRARAGLSRSERALLSFLKSMQRRAPQM</sequence>
<dbReference type="InterPro" id="IPR013500">
    <property type="entry name" value="TopoI_cat_euk"/>
</dbReference>
<reference evidence="9" key="1">
    <citation type="submission" date="2022-07" db="EMBL/GenBank/DDBJ databases">
        <title>Tahibacter sp., a new gammaproteobacterium isolated from the silt sample collected at pig farm.</title>
        <authorList>
            <person name="Chen H."/>
        </authorList>
    </citation>
    <scope>NUCLEOTIDE SEQUENCE</scope>
    <source>
        <strain evidence="9">P2K</strain>
    </source>
</reference>
<dbReference type="InterPro" id="IPR014711">
    <property type="entry name" value="TopoI_cat_a-hlx-sub_euk"/>
</dbReference>
<evidence type="ECO:0000256" key="1">
    <source>
        <dbReference type="ARBA" id="ARBA00000213"/>
    </source>
</evidence>
<dbReference type="EC" id="5.6.2.1" evidence="3"/>
<dbReference type="PROSITE" id="PS52038">
    <property type="entry name" value="TOPO_IB_2"/>
    <property type="match status" value="1"/>
</dbReference>
<evidence type="ECO:0000256" key="3">
    <source>
        <dbReference type="ARBA" id="ARBA00012891"/>
    </source>
</evidence>
<protein>
    <recommendedName>
        <fullName evidence="3">DNA topoisomerase</fullName>
        <ecNumber evidence="3">5.6.2.1</ecNumber>
    </recommendedName>
</protein>
<evidence type="ECO:0000259" key="8">
    <source>
        <dbReference type="Pfam" id="PF21338"/>
    </source>
</evidence>
<dbReference type="EMBL" id="JANFQO010000016">
    <property type="protein sequence ID" value="MCQ4166359.1"/>
    <property type="molecule type" value="Genomic_DNA"/>
</dbReference>
<dbReference type="Gene3D" id="3.90.15.10">
    <property type="entry name" value="Topoisomerase I, Chain A, domain 3"/>
    <property type="match status" value="1"/>
</dbReference>